<accession>A0A7C9A0X8</accession>
<proteinExistence type="predicted"/>
<feature type="region of interest" description="Disordered" evidence="1">
    <location>
        <begin position="26"/>
        <end position="46"/>
    </location>
</feature>
<name>A0A7C9A0X8_OPUST</name>
<evidence type="ECO:0000313" key="3">
    <source>
        <dbReference type="EMBL" id="MBA4656652.1"/>
    </source>
</evidence>
<evidence type="ECO:0000256" key="1">
    <source>
        <dbReference type="SAM" id="MobiDB-lite"/>
    </source>
</evidence>
<reference evidence="3" key="2">
    <citation type="submission" date="2020-07" db="EMBL/GenBank/DDBJ databases">
        <authorList>
            <person name="Vera ALvarez R."/>
            <person name="Arias-Moreno D.M."/>
            <person name="Jimenez-Jacinto V."/>
            <person name="Jimenez-Bremont J.F."/>
            <person name="Swaminathan K."/>
            <person name="Moose S.P."/>
            <person name="Guerrero-Gonzalez M.L."/>
            <person name="Marino-Ramirez L."/>
            <person name="Landsman D."/>
            <person name="Rodriguez-Kessler M."/>
            <person name="Delgado-Sanchez P."/>
        </authorList>
    </citation>
    <scope>NUCLEOTIDE SEQUENCE</scope>
    <source>
        <tissue evidence="3">Cladode</tissue>
    </source>
</reference>
<protein>
    <submittedName>
        <fullName evidence="3">Uncharacterized protein</fullName>
    </submittedName>
</protein>
<sequence>MLIFHPTYAYRENLRVLMKETAFRRNQEKNRGQIEPRTSQREAARDTRPCMKTARPCCRTRRSPARRTVSRTAVRETVRPRTAVPCVRTAVRGRRRARLNPFSRGFLGHLSFCLFFLVFPLCSRVRERLERVLKHLD</sequence>
<reference evidence="3" key="1">
    <citation type="journal article" date="2013" name="J. Plant Res.">
        <title>Effect of fungi and light on seed germination of three Opuntia species from semiarid lands of central Mexico.</title>
        <authorList>
            <person name="Delgado-Sanchez P."/>
            <person name="Jimenez-Bremont J.F."/>
            <person name="Guerrero-Gonzalez Mde L."/>
            <person name="Flores J."/>
        </authorList>
    </citation>
    <scope>NUCLEOTIDE SEQUENCE</scope>
    <source>
        <tissue evidence="3">Cladode</tissue>
    </source>
</reference>
<evidence type="ECO:0000256" key="2">
    <source>
        <dbReference type="SAM" id="Phobius"/>
    </source>
</evidence>
<dbReference type="AlphaFoldDB" id="A0A7C9A0X8"/>
<keyword evidence="2" id="KW-0812">Transmembrane</keyword>
<dbReference type="EMBL" id="GISG01193088">
    <property type="protein sequence ID" value="MBA4656652.1"/>
    <property type="molecule type" value="Transcribed_RNA"/>
</dbReference>
<organism evidence="3">
    <name type="scientific">Opuntia streptacantha</name>
    <name type="common">Prickly pear cactus</name>
    <name type="synonym">Opuntia cardona</name>
    <dbReference type="NCBI Taxonomy" id="393608"/>
    <lineage>
        <taxon>Eukaryota</taxon>
        <taxon>Viridiplantae</taxon>
        <taxon>Streptophyta</taxon>
        <taxon>Embryophyta</taxon>
        <taxon>Tracheophyta</taxon>
        <taxon>Spermatophyta</taxon>
        <taxon>Magnoliopsida</taxon>
        <taxon>eudicotyledons</taxon>
        <taxon>Gunneridae</taxon>
        <taxon>Pentapetalae</taxon>
        <taxon>Caryophyllales</taxon>
        <taxon>Cactineae</taxon>
        <taxon>Cactaceae</taxon>
        <taxon>Opuntioideae</taxon>
        <taxon>Opuntia</taxon>
    </lineage>
</organism>
<keyword evidence="2" id="KW-1133">Transmembrane helix</keyword>
<keyword evidence="2" id="KW-0472">Membrane</keyword>
<feature type="transmembrane region" description="Helical" evidence="2">
    <location>
        <begin position="102"/>
        <end position="121"/>
    </location>
</feature>